<keyword evidence="4 12" id="KW-0813">Transport</keyword>
<dbReference type="AlphaFoldDB" id="A0A514LPE7"/>
<comment type="similarity">
    <text evidence="2 12">Belongs to the ATPase protein 8 family.</text>
</comment>
<gene>
    <name evidence="14" type="primary">ATP8</name>
</gene>
<evidence type="ECO:0000256" key="3">
    <source>
        <dbReference type="ARBA" id="ARBA00011291"/>
    </source>
</evidence>
<keyword evidence="6 12" id="KW-0812">Transmembrane</keyword>
<dbReference type="Pfam" id="PF00895">
    <property type="entry name" value="ATP-synt_8"/>
    <property type="match status" value="1"/>
</dbReference>
<keyword evidence="10 12" id="KW-0496">Mitochondrion</keyword>
<evidence type="ECO:0000256" key="1">
    <source>
        <dbReference type="ARBA" id="ARBA00004304"/>
    </source>
</evidence>
<dbReference type="GO" id="GO:0015078">
    <property type="term" value="F:proton transmembrane transporter activity"/>
    <property type="evidence" value="ECO:0007669"/>
    <property type="project" value="InterPro"/>
</dbReference>
<evidence type="ECO:0000256" key="10">
    <source>
        <dbReference type="ARBA" id="ARBA00023128"/>
    </source>
</evidence>
<dbReference type="GO" id="GO:0015986">
    <property type="term" value="P:proton motive force-driven ATP synthesis"/>
    <property type="evidence" value="ECO:0007669"/>
    <property type="project" value="InterPro"/>
</dbReference>
<keyword evidence="5 12" id="KW-0138">CF(0)</keyword>
<dbReference type="EMBL" id="MK393971">
    <property type="protein sequence ID" value="QDI93690.1"/>
    <property type="molecule type" value="Genomic_DNA"/>
</dbReference>
<evidence type="ECO:0000256" key="6">
    <source>
        <dbReference type="ARBA" id="ARBA00022692"/>
    </source>
</evidence>
<sequence>MPQMAPIWWFTLFMMFILTFFTFMVFLYFYNIYQLKTGMNHKNMNIKNVNWKW</sequence>
<feature type="transmembrane region" description="Helical" evidence="13">
    <location>
        <begin position="6"/>
        <end position="30"/>
    </location>
</feature>
<keyword evidence="7 12" id="KW-0375">Hydrogen ion transport</keyword>
<evidence type="ECO:0000256" key="9">
    <source>
        <dbReference type="ARBA" id="ARBA00023065"/>
    </source>
</evidence>
<reference evidence="14" key="1">
    <citation type="journal article" date="2019" name="Methods Ecol Evol">
        <title>Cost efficient high throughput capture of museum arthropod specimen DNA using PCR generated baits.</title>
        <authorList>
            <person name="Knyshov A."/>
            <person name="Gordon E.R.L."/>
            <person name="Weirauch C."/>
        </authorList>
    </citation>
    <scope>NUCLEOTIDE SEQUENCE</scope>
</reference>
<dbReference type="InterPro" id="IPR001421">
    <property type="entry name" value="ATP8_metazoa"/>
</dbReference>
<evidence type="ECO:0000256" key="7">
    <source>
        <dbReference type="ARBA" id="ARBA00022781"/>
    </source>
</evidence>
<accession>A0A514LPE7</accession>
<evidence type="ECO:0000313" key="14">
    <source>
        <dbReference type="EMBL" id="QDI93690.1"/>
    </source>
</evidence>
<evidence type="ECO:0000256" key="12">
    <source>
        <dbReference type="RuleBase" id="RU003661"/>
    </source>
</evidence>
<keyword evidence="9 12" id="KW-0406">Ion transport</keyword>
<keyword evidence="11 13" id="KW-0472">Membrane</keyword>
<name>A0A514LPE7_9HEMI</name>
<evidence type="ECO:0000256" key="11">
    <source>
        <dbReference type="ARBA" id="ARBA00023136"/>
    </source>
</evidence>
<evidence type="ECO:0000256" key="13">
    <source>
        <dbReference type="SAM" id="Phobius"/>
    </source>
</evidence>
<evidence type="ECO:0000256" key="4">
    <source>
        <dbReference type="ARBA" id="ARBA00022448"/>
    </source>
</evidence>
<evidence type="ECO:0000256" key="5">
    <source>
        <dbReference type="ARBA" id="ARBA00022547"/>
    </source>
</evidence>
<protein>
    <recommendedName>
        <fullName evidence="12">ATP synthase complex subunit 8</fullName>
    </recommendedName>
</protein>
<comment type="subcellular location">
    <subcellularLocation>
        <location evidence="1 12">Mitochondrion membrane</location>
        <topology evidence="1 12">Single-pass membrane protein</topology>
    </subcellularLocation>
</comment>
<dbReference type="GO" id="GO:0045259">
    <property type="term" value="C:proton-transporting ATP synthase complex"/>
    <property type="evidence" value="ECO:0007669"/>
    <property type="project" value="UniProtKB-KW"/>
</dbReference>
<proteinExistence type="inferred from homology"/>
<evidence type="ECO:0000256" key="8">
    <source>
        <dbReference type="ARBA" id="ARBA00022989"/>
    </source>
</evidence>
<comment type="subunit">
    <text evidence="3">F-type ATPases have 2 components, CF(1) - the catalytic core - and CF(0) - the membrane proton channel.</text>
</comment>
<keyword evidence="8 13" id="KW-1133">Transmembrane helix</keyword>
<evidence type="ECO:0000256" key="2">
    <source>
        <dbReference type="ARBA" id="ARBA00008892"/>
    </source>
</evidence>
<dbReference type="GO" id="GO:0031966">
    <property type="term" value="C:mitochondrial membrane"/>
    <property type="evidence" value="ECO:0007669"/>
    <property type="project" value="UniProtKB-SubCell"/>
</dbReference>
<organism evidence="14">
    <name type="scientific">Phallospinophylus setosus</name>
    <dbReference type="NCBI Taxonomy" id="633604"/>
    <lineage>
        <taxon>Eukaryota</taxon>
        <taxon>Metazoa</taxon>
        <taxon>Ecdysozoa</taxon>
        <taxon>Arthropoda</taxon>
        <taxon>Hexapoda</taxon>
        <taxon>Insecta</taxon>
        <taxon>Pterygota</taxon>
        <taxon>Neoptera</taxon>
        <taxon>Paraneoptera</taxon>
        <taxon>Hemiptera</taxon>
        <taxon>Heteroptera</taxon>
        <taxon>Panheteroptera</taxon>
        <taxon>Cimicomorpha</taxon>
        <taxon>Miridae</taxon>
        <taxon>Phylini</taxon>
        <taxon>Phallospinophylus</taxon>
    </lineage>
</organism>
<geneLocation type="mitochondrion" evidence="14"/>